<dbReference type="GeneID" id="94828253"/>
<dbReference type="RefSeq" id="XP_068355491.1">
    <property type="nucleotide sequence ID" value="XM_068493549.1"/>
</dbReference>
<comment type="caution">
    <text evidence="1">The sequence shown here is derived from an EMBL/GenBank/DDBJ whole genome shotgun (WGS) entry which is preliminary data.</text>
</comment>
<sequence length="142" mass="16015">MTQPNKLVKFKGVFLHGIITYKGSKTSFFDIEVQNSEKPEKLNIFATKLPPFPVNDKIVIEILAEYEYVPKQTNPAFLIVSTALSKDDESQISDENQEFVKTSNNGEFIDVIFHFTKVGKQSVLSSVDFRDVLGAKLKILSI</sequence>
<gene>
    <name evidence="1" type="ORF">TRFO_07213</name>
</gene>
<dbReference type="VEuPathDB" id="TrichDB:TRFO_07213"/>
<proteinExistence type="predicted"/>
<evidence type="ECO:0000313" key="2">
    <source>
        <dbReference type="Proteomes" id="UP000179807"/>
    </source>
</evidence>
<dbReference type="EMBL" id="MLAK01000871">
    <property type="protein sequence ID" value="OHT02355.1"/>
    <property type="molecule type" value="Genomic_DNA"/>
</dbReference>
<accession>A0A1J4JTF8</accession>
<dbReference type="Proteomes" id="UP000179807">
    <property type="component" value="Unassembled WGS sequence"/>
</dbReference>
<name>A0A1J4JTF8_9EUKA</name>
<protein>
    <submittedName>
        <fullName evidence="1">Uncharacterized protein</fullName>
    </submittedName>
</protein>
<keyword evidence="2" id="KW-1185">Reference proteome</keyword>
<organism evidence="1 2">
    <name type="scientific">Tritrichomonas foetus</name>
    <dbReference type="NCBI Taxonomy" id="1144522"/>
    <lineage>
        <taxon>Eukaryota</taxon>
        <taxon>Metamonada</taxon>
        <taxon>Parabasalia</taxon>
        <taxon>Tritrichomonadida</taxon>
        <taxon>Tritrichomonadidae</taxon>
        <taxon>Tritrichomonas</taxon>
    </lineage>
</organism>
<evidence type="ECO:0000313" key="1">
    <source>
        <dbReference type="EMBL" id="OHT02355.1"/>
    </source>
</evidence>
<dbReference type="AlphaFoldDB" id="A0A1J4JTF8"/>
<reference evidence="1" key="1">
    <citation type="submission" date="2016-10" db="EMBL/GenBank/DDBJ databases">
        <authorList>
            <person name="Benchimol M."/>
            <person name="Almeida L.G."/>
            <person name="Vasconcelos A.T."/>
            <person name="Perreira-Neves A."/>
            <person name="Rosa I.A."/>
            <person name="Tasca T."/>
            <person name="Bogo M.R."/>
            <person name="de Souza W."/>
        </authorList>
    </citation>
    <scope>NUCLEOTIDE SEQUENCE [LARGE SCALE GENOMIC DNA]</scope>
    <source>
        <strain evidence="1">K</strain>
    </source>
</reference>